<evidence type="ECO:0000313" key="6">
    <source>
        <dbReference type="Proteomes" id="UP000005240"/>
    </source>
</evidence>
<evidence type="ECO:0000313" key="5">
    <source>
        <dbReference type="EnsemblFungi" id="PTTG_04128-t43_1-p1"/>
    </source>
</evidence>
<reference evidence="5 6" key="3">
    <citation type="journal article" date="2017" name="G3 (Bethesda)">
        <title>Comparative analysis highlights variable genome content of wheat rusts and divergence of the mating loci.</title>
        <authorList>
            <person name="Cuomo C.A."/>
            <person name="Bakkeren G."/>
            <person name="Khalil H.B."/>
            <person name="Panwar V."/>
            <person name="Joly D."/>
            <person name="Linning R."/>
            <person name="Sakthikumar S."/>
            <person name="Song X."/>
            <person name="Adiconis X."/>
            <person name="Fan L."/>
            <person name="Goldberg J.M."/>
            <person name="Levin J.Z."/>
            <person name="Young S."/>
            <person name="Zeng Q."/>
            <person name="Anikster Y."/>
            <person name="Bruce M."/>
            <person name="Wang M."/>
            <person name="Yin C."/>
            <person name="McCallum B."/>
            <person name="Szabo L.J."/>
            <person name="Hulbert S."/>
            <person name="Chen X."/>
            <person name="Fellers J.P."/>
        </authorList>
    </citation>
    <scope>NUCLEOTIDE SEQUENCE</scope>
    <source>
        <strain evidence="6">Isolate 1-1 / race 1 (BBBD)</strain>
        <strain evidence="5">isolate 1-1 / race 1 (BBBD)</strain>
    </source>
</reference>
<dbReference type="CDD" id="cd22191">
    <property type="entry name" value="DPBB_RlpA_EXP_N-like"/>
    <property type="match status" value="1"/>
</dbReference>
<dbReference type="InterPro" id="IPR051477">
    <property type="entry name" value="Expansin_CellWall"/>
</dbReference>
<dbReference type="Pfam" id="PF03330">
    <property type="entry name" value="DPBB_1"/>
    <property type="match status" value="1"/>
</dbReference>
<dbReference type="SUPFAM" id="SSF50685">
    <property type="entry name" value="Barwin-like endoglucanases"/>
    <property type="match status" value="1"/>
</dbReference>
<sequence>MSSMIFSFFVVLLSITSCLGTPLSTWKSHLERRFSGHATYFAPGTGACGDTNSQSDFIVAMNQAQYEGGSPCHKTVSIKNEATGKTVQAKVTDECPGCGFGSLDLSPSAFQAIGNMEQGVLPISWQFQ</sequence>
<dbReference type="AlphaFoldDB" id="A0A180GA06"/>
<feature type="chain" id="PRO_5008109698" evidence="2">
    <location>
        <begin position="21"/>
        <end position="128"/>
    </location>
</feature>
<gene>
    <name evidence="4" type="ORF">PTTG_04128</name>
</gene>
<dbReference type="VEuPathDB" id="FungiDB:PTTG_04128"/>
<dbReference type="InterPro" id="IPR009009">
    <property type="entry name" value="RlpA-like_DPBB"/>
</dbReference>
<reference evidence="5" key="4">
    <citation type="submission" date="2025-05" db="UniProtKB">
        <authorList>
            <consortium name="EnsemblFungi"/>
        </authorList>
    </citation>
    <scope>IDENTIFICATION</scope>
    <source>
        <strain evidence="5">isolate 1-1 / race 1 (BBBD)</strain>
    </source>
</reference>
<dbReference type="InterPro" id="IPR036908">
    <property type="entry name" value="RlpA-like_sf"/>
</dbReference>
<dbReference type="OrthoDB" id="623670at2759"/>
<keyword evidence="6" id="KW-1185">Reference proteome</keyword>
<dbReference type="EMBL" id="ADAS02000125">
    <property type="protein sequence ID" value="OAV89517.1"/>
    <property type="molecule type" value="Genomic_DNA"/>
</dbReference>
<feature type="domain" description="RlpA-like protein double-psi beta-barrel" evidence="3">
    <location>
        <begin position="35"/>
        <end position="124"/>
    </location>
</feature>
<reference evidence="4" key="2">
    <citation type="submission" date="2016-05" db="EMBL/GenBank/DDBJ databases">
        <title>Comparative analysis highlights variable genome content of wheat rusts and divergence of the mating loci.</title>
        <authorList>
            <person name="Cuomo C.A."/>
            <person name="Bakkeren G."/>
            <person name="Szabo L."/>
            <person name="Khalil H."/>
            <person name="Joly D."/>
            <person name="Goldberg J."/>
            <person name="Young S."/>
            <person name="Zeng Q."/>
            <person name="Fellers J."/>
        </authorList>
    </citation>
    <scope>NUCLEOTIDE SEQUENCE [LARGE SCALE GENOMIC DNA]</scope>
    <source>
        <strain evidence="4">1-1 BBBD Race 1</strain>
    </source>
</reference>
<dbReference type="STRING" id="630390.A0A180GA06"/>
<evidence type="ECO:0000259" key="3">
    <source>
        <dbReference type="Pfam" id="PF03330"/>
    </source>
</evidence>
<dbReference type="EnsemblFungi" id="PTTG_04128-t43_1">
    <property type="protein sequence ID" value="PTTG_04128-t43_1-p1"/>
    <property type="gene ID" value="PTTG_04128"/>
</dbReference>
<accession>A0A180GA06</accession>
<organism evidence="4">
    <name type="scientific">Puccinia triticina (isolate 1-1 / race 1 (BBBD))</name>
    <name type="common">Brown leaf rust fungus</name>
    <dbReference type="NCBI Taxonomy" id="630390"/>
    <lineage>
        <taxon>Eukaryota</taxon>
        <taxon>Fungi</taxon>
        <taxon>Dikarya</taxon>
        <taxon>Basidiomycota</taxon>
        <taxon>Pucciniomycotina</taxon>
        <taxon>Pucciniomycetes</taxon>
        <taxon>Pucciniales</taxon>
        <taxon>Pucciniaceae</taxon>
        <taxon>Puccinia</taxon>
    </lineage>
</organism>
<protein>
    <submittedName>
        <fullName evidence="5">DPBB_1 domain-containing protein</fullName>
    </submittedName>
</protein>
<feature type="signal peptide" evidence="2">
    <location>
        <begin position="1"/>
        <end position="20"/>
    </location>
</feature>
<reference evidence="4" key="1">
    <citation type="submission" date="2009-11" db="EMBL/GenBank/DDBJ databases">
        <authorList>
            <consortium name="The Broad Institute Genome Sequencing Platform"/>
            <person name="Ward D."/>
            <person name="Feldgarden M."/>
            <person name="Earl A."/>
            <person name="Young S.K."/>
            <person name="Zeng Q."/>
            <person name="Koehrsen M."/>
            <person name="Alvarado L."/>
            <person name="Berlin A."/>
            <person name="Bochicchio J."/>
            <person name="Borenstein D."/>
            <person name="Chapman S.B."/>
            <person name="Chen Z."/>
            <person name="Engels R."/>
            <person name="Freedman E."/>
            <person name="Gellesch M."/>
            <person name="Goldberg J."/>
            <person name="Griggs A."/>
            <person name="Gujja S."/>
            <person name="Heilman E."/>
            <person name="Heiman D."/>
            <person name="Hepburn T."/>
            <person name="Howarth C."/>
            <person name="Jen D."/>
            <person name="Larson L."/>
            <person name="Lewis B."/>
            <person name="Mehta T."/>
            <person name="Park D."/>
            <person name="Pearson M."/>
            <person name="Roberts A."/>
            <person name="Saif S."/>
            <person name="Shea T."/>
            <person name="Shenoy N."/>
            <person name="Sisk P."/>
            <person name="Stolte C."/>
            <person name="Sykes S."/>
            <person name="Thomson T."/>
            <person name="Walk T."/>
            <person name="White J."/>
            <person name="Yandava C."/>
            <person name="Izard J."/>
            <person name="Baranova O.V."/>
            <person name="Blanton J.M."/>
            <person name="Tanner A.C."/>
            <person name="Dewhirst F.E."/>
            <person name="Haas B."/>
            <person name="Nusbaum C."/>
            <person name="Birren B."/>
        </authorList>
    </citation>
    <scope>NUCLEOTIDE SEQUENCE [LARGE SCALE GENOMIC DNA]</scope>
    <source>
        <strain evidence="4">1-1 BBBD Race 1</strain>
    </source>
</reference>
<proteinExistence type="predicted"/>
<name>A0A180GA06_PUCT1</name>
<evidence type="ECO:0000313" key="4">
    <source>
        <dbReference type="EMBL" id="OAV89517.1"/>
    </source>
</evidence>
<keyword evidence="1 2" id="KW-0732">Signal</keyword>
<evidence type="ECO:0000256" key="1">
    <source>
        <dbReference type="ARBA" id="ARBA00022729"/>
    </source>
</evidence>
<evidence type="ECO:0000256" key="2">
    <source>
        <dbReference type="SAM" id="SignalP"/>
    </source>
</evidence>
<dbReference type="Proteomes" id="UP000005240">
    <property type="component" value="Unassembled WGS sequence"/>
</dbReference>
<dbReference type="Gene3D" id="2.40.40.10">
    <property type="entry name" value="RlpA-like domain"/>
    <property type="match status" value="1"/>
</dbReference>
<dbReference type="PANTHER" id="PTHR31836:SF25">
    <property type="entry name" value="RLPA-LIKE PROTEIN DOUBLE-PSI BETA-BARREL DOMAIN-CONTAINING PROTEIN"/>
    <property type="match status" value="1"/>
</dbReference>
<dbReference type="PANTHER" id="PTHR31836">
    <property type="match status" value="1"/>
</dbReference>